<dbReference type="InterPro" id="IPR000073">
    <property type="entry name" value="AB_hydrolase_1"/>
</dbReference>
<dbReference type="InterPro" id="IPR029058">
    <property type="entry name" value="AB_hydrolase_fold"/>
</dbReference>
<evidence type="ECO:0000313" key="3">
    <source>
        <dbReference type="Proteomes" id="UP000061603"/>
    </source>
</evidence>
<sequence length="274" mass="30848">MSTQVVIKGPERTEVVKAWNDQIDVRVKIAGSGPALVYLHPAAGLYWDQFLDRLAETHTVYAPEMPGTTFGDPYAIHKVDTFLDLVLIYEEVLRKLGLKRPVAIGQSFGGMLMCDLAAHFQDIFSKIIPLDPAGLWRDDIPVLTNQLYLDQPQNLPSYLFLDPSIPAAQAMFTPPADPEMMVKHIAHTVWSLGCVAKFIWPFPDQGLAKRIHRINVPTLIIWGRQDKLIPVAYAEEFQKRIANSRVEIIDQSGHIPQMEQLDKTLALVKAFIAR</sequence>
<dbReference type="KEGG" id="rbu:PG1C_04255"/>
<feature type="domain" description="AB hydrolase-1" evidence="1">
    <location>
        <begin position="37"/>
        <end position="262"/>
    </location>
</feature>
<dbReference type="PRINTS" id="PR00111">
    <property type="entry name" value="ABHYDROLASE"/>
</dbReference>
<keyword evidence="3" id="KW-1185">Reference proteome</keyword>
<dbReference type="PANTHER" id="PTHR43798">
    <property type="entry name" value="MONOACYLGLYCEROL LIPASE"/>
    <property type="match status" value="1"/>
</dbReference>
<dbReference type="AlphaFoldDB" id="A0A0C5J7G2"/>
<dbReference type="GO" id="GO:0016020">
    <property type="term" value="C:membrane"/>
    <property type="evidence" value="ECO:0007669"/>
    <property type="project" value="TreeGrafter"/>
</dbReference>
<name>A0A0C5J7G2_9PROT</name>
<reference evidence="2 3" key="1">
    <citation type="journal article" date="2015" name="Genome Announc.">
        <title>Complete Genome Sequence of a Novel Bacterium within the Family Rhodocyclaceae That Degrades Polycyclic Aromatic Hydrocarbons.</title>
        <authorList>
            <person name="Singleton D.R."/>
            <person name="Dickey A.N."/>
            <person name="Scholl E.H."/>
            <person name="Wright F.A."/>
            <person name="Aitken M.D."/>
        </authorList>
    </citation>
    <scope>NUCLEOTIDE SEQUENCE [LARGE SCALE GENOMIC DNA]</scope>
    <source>
        <strain evidence="3">PG1-Ca6</strain>
    </source>
</reference>
<dbReference type="GO" id="GO:0016787">
    <property type="term" value="F:hydrolase activity"/>
    <property type="evidence" value="ECO:0007669"/>
    <property type="project" value="UniProtKB-KW"/>
</dbReference>
<gene>
    <name evidence="2" type="ORF">PG1C_04255</name>
</gene>
<dbReference type="SUPFAM" id="SSF53474">
    <property type="entry name" value="alpha/beta-Hydrolases"/>
    <property type="match status" value="1"/>
</dbReference>
<dbReference type="Gene3D" id="3.40.50.1820">
    <property type="entry name" value="alpha/beta hydrolase"/>
    <property type="match status" value="1"/>
</dbReference>
<keyword evidence="2" id="KW-0378">Hydrolase</keyword>
<proteinExistence type="predicted"/>
<dbReference type="InterPro" id="IPR050266">
    <property type="entry name" value="AB_hydrolase_sf"/>
</dbReference>
<dbReference type="HOGENOM" id="CLU_020336_13_2_4"/>
<dbReference type="RefSeq" id="WP_202636179.1">
    <property type="nucleotide sequence ID" value="NZ_CP010554.1"/>
</dbReference>
<evidence type="ECO:0000313" key="2">
    <source>
        <dbReference type="EMBL" id="AJP47895.1"/>
    </source>
</evidence>
<dbReference type="Pfam" id="PF12697">
    <property type="entry name" value="Abhydrolase_6"/>
    <property type="match status" value="1"/>
</dbReference>
<accession>A0A0C5J7G2</accession>
<dbReference type="Proteomes" id="UP000061603">
    <property type="component" value="Chromosome"/>
</dbReference>
<protein>
    <submittedName>
        <fullName evidence="2">Alpha/beta hydrolase</fullName>
    </submittedName>
</protein>
<dbReference type="PANTHER" id="PTHR43798:SF33">
    <property type="entry name" value="HYDROLASE, PUTATIVE (AFU_ORTHOLOGUE AFUA_2G14860)-RELATED"/>
    <property type="match status" value="1"/>
</dbReference>
<dbReference type="PATRIC" id="fig|1565605.3.peg.894"/>
<dbReference type="STRING" id="1565605.PG1C_04255"/>
<evidence type="ECO:0000259" key="1">
    <source>
        <dbReference type="Pfam" id="PF12697"/>
    </source>
</evidence>
<organism evidence="2 3">
    <name type="scientific">Rugosibacter aromaticivorans</name>
    <dbReference type="NCBI Taxonomy" id="1565605"/>
    <lineage>
        <taxon>Bacteria</taxon>
        <taxon>Pseudomonadati</taxon>
        <taxon>Pseudomonadota</taxon>
        <taxon>Betaproteobacteria</taxon>
        <taxon>Nitrosomonadales</taxon>
        <taxon>Sterolibacteriaceae</taxon>
        <taxon>Rugosibacter</taxon>
    </lineage>
</organism>
<dbReference type="EMBL" id="CP010554">
    <property type="protein sequence ID" value="AJP47895.1"/>
    <property type="molecule type" value="Genomic_DNA"/>
</dbReference>